<dbReference type="AlphaFoldDB" id="A0AAV5QFW4"/>
<dbReference type="PANTHER" id="PTHR23244">
    <property type="entry name" value="KELCH REPEAT DOMAIN"/>
    <property type="match status" value="1"/>
</dbReference>
<organism evidence="1 2">
    <name type="scientific">Saccharomycopsis crataegensis</name>
    <dbReference type="NCBI Taxonomy" id="43959"/>
    <lineage>
        <taxon>Eukaryota</taxon>
        <taxon>Fungi</taxon>
        <taxon>Dikarya</taxon>
        <taxon>Ascomycota</taxon>
        <taxon>Saccharomycotina</taxon>
        <taxon>Saccharomycetes</taxon>
        <taxon>Saccharomycopsidaceae</taxon>
        <taxon>Saccharomycopsis</taxon>
    </lineage>
</organism>
<sequence>MKEIMSLITYNNPFYNALAENNNSNSKEIQECGDTLPTLEQKRRISEELMSPMSEELNKLYYYYFPEIKKYNRDSDLGFVANHQVWDPSLNLDVEGIPVASFDSDDDQDDLSLQNMDNENNGFINYRHIPVLYGYSALPPLVYGSCDSIGNQVFLLGGLTANIDPLNTHARITPTIRPAAENLDIKLPENIKPWILYNNQLHRNSKLYVLETDTNLIQEPVLRGDIPPLLCCASMTKITARHIFYYGGFQLMDNQKKLDDGTEILERRLVLNSRCWVLDTFIFKFKEIKLVTHSITDKNISLARFGHSALGQGLKAVPIRTNTVDDHDIKDANDLLNERLFVSVFIFGGFGPKKCDEVLLRKDLNSPDTNVPETNGSKTPEKESIDQAFSGPLEPLNDFLRIDLIVSQEGVTNYIEFSPEALVIPADLTLFASSTNLPCDIVPPVRGFHAAVMCADSKFSNEMKRSTMMEKKKIKKKSYGEDFYSHFAKRESAFADQSMVIHGGISSDGKVLGDLWRFSFNTRQWQRLSTFSVTFDPNIIGAHHYYASKRLNEENFRRADHSIVLLGGHLIFVGGMAAWDSDNLETDDKSSSHGCAKPKERRLRILDLKSSVWNLDTLQYEFLTSPKFAPDIFNTKKKISEFLRLLKNKNPSKFLKEFEQKFLTGYEIKAIENGEANSLAIENREEIIKRAKEIWNMNDFWKLRKTTIGGSNVYSNKKIFHVGGIMMLDGGSSMDQSMDDDNIKCWFARVSSLKCPTYSKDDVKLEDYEQDWITGKF</sequence>
<dbReference type="EMBL" id="BTFZ01000001">
    <property type="protein sequence ID" value="GMM33239.1"/>
    <property type="molecule type" value="Genomic_DNA"/>
</dbReference>
<comment type="caution">
    <text evidence="1">The sequence shown here is derived from an EMBL/GenBank/DDBJ whole genome shotgun (WGS) entry which is preliminary data.</text>
</comment>
<reference evidence="1 2" key="1">
    <citation type="journal article" date="2023" name="Elife">
        <title>Identification of key yeast species and microbe-microbe interactions impacting larval growth of Drosophila in the wild.</title>
        <authorList>
            <person name="Mure A."/>
            <person name="Sugiura Y."/>
            <person name="Maeda R."/>
            <person name="Honda K."/>
            <person name="Sakurai N."/>
            <person name="Takahashi Y."/>
            <person name="Watada M."/>
            <person name="Katoh T."/>
            <person name="Gotoh A."/>
            <person name="Gotoh Y."/>
            <person name="Taniguchi I."/>
            <person name="Nakamura K."/>
            <person name="Hayashi T."/>
            <person name="Katayama T."/>
            <person name="Uemura T."/>
            <person name="Hattori Y."/>
        </authorList>
    </citation>
    <scope>NUCLEOTIDE SEQUENCE [LARGE SCALE GENOMIC DNA]</scope>
    <source>
        <strain evidence="1 2">SC-9</strain>
    </source>
</reference>
<dbReference type="Gene3D" id="2.120.10.80">
    <property type="entry name" value="Kelch-type beta propeller"/>
    <property type="match status" value="2"/>
</dbReference>
<dbReference type="GeneID" id="90071218"/>
<gene>
    <name evidence="1" type="ORF">DASC09_005640</name>
</gene>
<accession>A0AAV5QFW4</accession>
<dbReference type="RefSeq" id="XP_064850239.1">
    <property type="nucleotide sequence ID" value="XM_064994167.1"/>
</dbReference>
<dbReference type="InterPro" id="IPR011043">
    <property type="entry name" value="Gal_Oxase/kelch_b-propeller"/>
</dbReference>
<protein>
    <submittedName>
        <fullName evidence="1">Uncharacterized protein</fullName>
    </submittedName>
</protein>
<dbReference type="InterPro" id="IPR015915">
    <property type="entry name" value="Kelch-typ_b-propeller"/>
</dbReference>
<evidence type="ECO:0000313" key="2">
    <source>
        <dbReference type="Proteomes" id="UP001360560"/>
    </source>
</evidence>
<name>A0AAV5QFW4_9ASCO</name>
<dbReference type="PANTHER" id="PTHR23244:SF471">
    <property type="entry name" value="GUANINE NUCLEOTIDE-BINDING PROTEIN SUBUNIT BETA 1-RELATED"/>
    <property type="match status" value="1"/>
</dbReference>
<dbReference type="Proteomes" id="UP001360560">
    <property type="component" value="Unassembled WGS sequence"/>
</dbReference>
<proteinExistence type="predicted"/>
<dbReference type="SUPFAM" id="SSF50965">
    <property type="entry name" value="Galactose oxidase, central domain"/>
    <property type="match status" value="1"/>
</dbReference>
<evidence type="ECO:0000313" key="1">
    <source>
        <dbReference type="EMBL" id="GMM33239.1"/>
    </source>
</evidence>
<keyword evidence="2" id="KW-1185">Reference proteome</keyword>